<dbReference type="InterPro" id="IPR000515">
    <property type="entry name" value="MetI-like"/>
</dbReference>
<keyword evidence="2 8" id="KW-0813">Transport</keyword>
<dbReference type="SUPFAM" id="SSF161098">
    <property type="entry name" value="MetI-like"/>
    <property type="match status" value="1"/>
</dbReference>
<dbReference type="Proteomes" id="UP000183859">
    <property type="component" value="Plasmid pP97_b"/>
</dbReference>
<reference evidence="11" key="1">
    <citation type="submission" date="2016-07" db="EMBL/GenBank/DDBJ databases">
        <title>Phaeobacter portensis sp. nov., a tropodithietic acid producing bacterium isolated from a German harbor.</title>
        <authorList>
            <person name="Freese H.M."/>
            <person name="Bunk B."/>
            <person name="Breider S."/>
            <person name="Brinkhoff T."/>
        </authorList>
    </citation>
    <scope>NUCLEOTIDE SEQUENCE [LARGE SCALE GENOMIC DNA]</scope>
    <source>
        <strain evidence="11">P97</strain>
        <plasmid evidence="11">pp97_b</plasmid>
    </source>
</reference>
<evidence type="ECO:0000256" key="5">
    <source>
        <dbReference type="ARBA" id="ARBA00022692"/>
    </source>
</evidence>
<feature type="transmembrane region" description="Helical" evidence="8">
    <location>
        <begin position="100"/>
        <end position="124"/>
    </location>
</feature>
<organism evidence="10 11">
    <name type="scientific">Phaeobacter porticola</name>
    <dbReference type="NCBI Taxonomy" id="1844006"/>
    <lineage>
        <taxon>Bacteria</taxon>
        <taxon>Pseudomonadati</taxon>
        <taxon>Pseudomonadota</taxon>
        <taxon>Alphaproteobacteria</taxon>
        <taxon>Rhodobacterales</taxon>
        <taxon>Roseobacteraceae</taxon>
        <taxon>Phaeobacter</taxon>
    </lineage>
</organism>
<evidence type="ECO:0000256" key="2">
    <source>
        <dbReference type="ARBA" id="ARBA00022448"/>
    </source>
</evidence>
<evidence type="ECO:0000256" key="1">
    <source>
        <dbReference type="ARBA" id="ARBA00004429"/>
    </source>
</evidence>
<evidence type="ECO:0000313" key="11">
    <source>
        <dbReference type="Proteomes" id="UP000183859"/>
    </source>
</evidence>
<sequence length="261" mass="27733">MTTLFSMRNGQLVLSMLVAIFMVGPILAVIPISFSSGSFLSYPLPGFSLQWYEKVFQYDPWMSALVNSLIIGLASATLATILGTLAALGFARGNLVAQQFLMGVVISPMIIPLVVSGVAMYFFLAKLGLVATFAGLILAHTVLAVPFVVIPVMATLRGFDTNLVRAANSLGATPVTAFFRVTLPNIAPGVISGALFAFATSFDEVVVALFIAGPAQKTLPRQMFDGIRDNIEPSILAMSSLLVVISILMLAATAWLARKTL</sequence>
<feature type="transmembrane region" description="Helical" evidence="8">
    <location>
        <begin position="12"/>
        <end position="34"/>
    </location>
</feature>
<keyword evidence="5 8" id="KW-0812">Transmembrane</keyword>
<comment type="subcellular location">
    <subcellularLocation>
        <location evidence="1">Cell inner membrane</location>
        <topology evidence="1">Multi-pass membrane protein</topology>
    </subcellularLocation>
    <subcellularLocation>
        <location evidence="8">Cell membrane</location>
        <topology evidence="8">Multi-pass membrane protein</topology>
    </subcellularLocation>
</comment>
<evidence type="ECO:0000256" key="3">
    <source>
        <dbReference type="ARBA" id="ARBA00022475"/>
    </source>
</evidence>
<dbReference type="PANTHER" id="PTHR43357">
    <property type="entry name" value="INNER MEMBRANE ABC TRANSPORTER PERMEASE PROTEIN YDCV"/>
    <property type="match status" value="1"/>
</dbReference>
<dbReference type="OrthoDB" id="9815533at2"/>
<dbReference type="KEGG" id="php:PhaeoP97_03859"/>
<keyword evidence="4" id="KW-0997">Cell inner membrane</keyword>
<evidence type="ECO:0000259" key="9">
    <source>
        <dbReference type="PROSITE" id="PS50928"/>
    </source>
</evidence>
<proteinExistence type="inferred from homology"/>
<feature type="transmembrane region" description="Helical" evidence="8">
    <location>
        <begin position="61"/>
        <end position="88"/>
    </location>
</feature>
<keyword evidence="3" id="KW-1003">Cell membrane</keyword>
<dbReference type="AlphaFoldDB" id="A0A1L3IAH8"/>
<dbReference type="InterPro" id="IPR035906">
    <property type="entry name" value="MetI-like_sf"/>
</dbReference>
<name>A0A1L3IAH8_9RHOB</name>
<evidence type="ECO:0000256" key="6">
    <source>
        <dbReference type="ARBA" id="ARBA00022989"/>
    </source>
</evidence>
<evidence type="ECO:0000313" key="10">
    <source>
        <dbReference type="EMBL" id="APG49209.1"/>
    </source>
</evidence>
<dbReference type="GO" id="GO:0005886">
    <property type="term" value="C:plasma membrane"/>
    <property type="evidence" value="ECO:0007669"/>
    <property type="project" value="UniProtKB-SubCell"/>
</dbReference>
<dbReference type="GO" id="GO:0055085">
    <property type="term" value="P:transmembrane transport"/>
    <property type="evidence" value="ECO:0007669"/>
    <property type="project" value="InterPro"/>
</dbReference>
<evidence type="ECO:0000256" key="8">
    <source>
        <dbReference type="RuleBase" id="RU363032"/>
    </source>
</evidence>
<dbReference type="EMBL" id="CP016366">
    <property type="protein sequence ID" value="APG49209.1"/>
    <property type="molecule type" value="Genomic_DNA"/>
</dbReference>
<evidence type="ECO:0000256" key="4">
    <source>
        <dbReference type="ARBA" id="ARBA00022519"/>
    </source>
</evidence>
<keyword evidence="10" id="KW-0614">Plasmid</keyword>
<dbReference type="CDD" id="cd06261">
    <property type="entry name" value="TM_PBP2"/>
    <property type="match status" value="1"/>
</dbReference>
<comment type="similarity">
    <text evidence="8">Belongs to the binding-protein-dependent transport system permease family.</text>
</comment>
<protein>
    <submittedName>
        <fullName evidence="10">Spermidine/putrescine transport system permease protein PotC</fullName>
    </submittedName>
</protein>
<dbReference type="PANTHER" id="PTHR43357:SF4">
    <property type="entry name" value="INNER MEMBRANE ABC TRANSPORTER PERMEASE PROTEIN YDCV"/>
    <property type="match status" value="1"/>
</dbReference>
<keyword evidence="7 8" id="KW-0472">Membrane</keyword>
<feature type="transmembrane region" description="Helical" evidence="8">
    <location>
        <begin position="234"/>
        <end position="257"/>
    </location>
</feature>
<dbReference type="PROSITE" id="PS50928">
    <property type="entry name" value="ABC_TM1"/>
    <property type="match status" value="1"/>
</dbReference>
<keyword evidence="11" id="KW-1185">Reference proteome</keyword>
<dbReference type="Gene3D" id="1.10.3720.10">
    <property type="entry name" value="MetI-like"/>
    <property type="match status" value="1"/>
</dbReference>
<dbReference type="Pfam" id="PF00528">
    <property type="entry name" value="BPD_transp_1"/>
    <property type="match status" value="1"/>
</dbReference>
<feature type="transmembrane region" description="Helical" evidence="8">
    <location>
        <begin position="130"/>
        <end position="154"/>
    </location>
</feature>
<evidence type="ECO:0000256" key="7">
    <source>
        <dbReference type="ARBA" id="ARBA00023136"/>
    </source>
</evidence>
<geneLocation type="plasmid" evidence="11">
    <name>pp97_b</name>
</geneLocation>
<dbReference type="RefSeq" id="WP_072506805.1">
    <property type="nucleotide sequence ID" value="NZ_CP016366.1"/>
</dbReference>
<feature type="domain" description="ABC transmembrane type-1" evidence="9">
    <location>
        <begin position="65"/>
        <end position="254"/>
    </location>
</feature>
<keyword evidence="6 8" id="KW-1133">Transmembrane helix</keyword>
<gene>
    <name evidence="10" type="primary">potC_2</name>
    <name evidence="10" type="ORF">PhaeoP97_03859</name>
</gene>
<accession>A0A1L3IAH8</accession>